<sequence>MGEPRHDIMAIFGAAAAADKMETTFYDDSLNAFSQHDNAGFGYSNPKALKHNMTLNLSDPAGTLKPHLRAPKAGDILTSPDVGLLKLASPELERLIIQSGNGLITTTPTPTQFLCPKNVTDEQEGFAEGFVRALAELHHQHMPGTANPSVTSAAQTSVNSALPPVSSAAGATVYNNTATMRSDSPVYEDLNTFNPAISTVSAPSYTTSAPTMSFPTAPPQLPIYGQPSSAQLPRLTALKEEPQIVPEMPGETPPLSPIDMESQERIKAERKRMRNRIAASKCRKRKLERISRLEDKVKSLKSQNSELASTANMLREQVAQLKQKATANYTNPYAVDVIRVKRKDLVCGISHTKDLLDLLVTEGVMTAAKRSVILNIRARKDQNCRVLDILEATGERACRKFFHPCLKLAEPDLYQQIKTYVGSVNECIRDTRRQLIGYLLERDQEWMDTFTDRTVIQETLFATKETKKSCPEKEVRGIVPLLKSDKHKPAPRKADNVINVIATDGEVVLLEELLEDTDINTGISSHETLLHVAAENGHLPIIELLIRKGARLDLRDDEGCTALHRAASRGHTEIVQALTKAGAPLYTLDPQGKTPVHLAAENGHLNSVKVLVREEAEQFESHAQDTFLHTAAMEDNWRLAEVLLQSGVAVDARNDYNKTPLFHAVSRNNIKTVNVLLNAGAEVDSDVINEAIKLNEESIFRLLNDKARTLSEEALGSALFLAVKLNHDGAATFLIDSGANVNMSDKQGYTPLLLSAELGHTEVFRVLVAKQAKLDTTLSDLSSALHLAVCSGSVPIVQSLLEKGLNPNITGPKSQTSLHLAAQYNRAELVDLLLKAGAKVNAAAQDGLTPLHIASQQGHADTVIQLLQGKAETGVKDTLGRTALHWAASSKGESCVVDLLLSAKANPNTTDNEKKTALHLAAIEGKVDAVTSLLSQKAKGGAKDMDGSTSLHYAAAGGHASVVSALLQLRDSKGTDERNTWRKTPLHAAAEKGHDNVVALLLDAGAKINSTDHSKDTPLHCAARGGHQEVVKRLVKWGQGGKQAAMARNEEKQQGRLNRLWLQKEREEGRLRDAHERRPKLSALNSASSVKKWIPSIKNDIEYYLQQSQLSHYPERKISEFQLHIEALEKEYKSFIAKLRALDPSCKHKPWTPRAYCKRRADTHDSPSVETPEADQDQPLSFDHTRLAVAAAAFRGPSVQWGSSQTQSLAKVLQSGLPNLVNASIRQTLSTQSRDTEGDDARGSGVGQNSSVWDHKSDCEETERGSGKSSNTVTTEERTEVFRQKYTPPSCRGNSCTHSLSQSSTCTMSCDQSYPFPQVFLVDGARDRQHPDQPPSLVPCWSFPPAQERVRSRDKSRGCMGVSPCSALVVLMLFLLVFAALGFEAYQIHNMQKQLRQIKEIQPETEFNAPQKQIGFQEPEVKEEIKDRPAAHLMGRIESTVFHKTLRWESHVGRAFTSGGVAYLSADGALQVNETGLYHIYSRVELIFKDCSPASSFSHSVFVRRKGYLSPVTLMMAHRAGFCPQQQRYAWTTESYLGSALQLQKFDRVLVNVSHPSAPQIYISENKCRLGTYEGTEQWQA</sequence>
<name>A0ACB8WKR3_9TELE</name>
<reference evidence="1" key="1">
    <citation type="submission" date="2022-04" db="EMBL/GenBank/DDBJ databases">
        <title>Jade perch genome.</title>
        <authorList>
            <person name="Chao B."/>
        </authorList>
    </citation>
    <scope>NUCLEOTIDE SEQUENCE</scope>
    <source>
        <strain evidence="1">CB-2022</strain>
    </source>
</reference>
<dbReference type="Proteomes" id="UP000831701">
    <property type="component" value="Chromosome 8"/>
</dbReference>
<gene>
    <name evidence="1" type="ORF">L3Q82_008032</name>
</gene>
<dbReference type="EMBL" id="CM041538">
    <property type="protein sequence ID" value="KAI3368325.1"/>
    <property type="molecule type" value="Genomic_DNA"/>
</dbReference>
<accession>A0ACB8WKR3</accession>
<comment type="caution">
    <text evidence="1">The sequence shown here is derived from an EMBL/GenBank/DDBJ whole genome shotgun (WGS) entry which is preliminary data.</text>
</comment>
<organism evidence="1 2">
    <name type="scientific">Scortum barcoo</name>
    <name type="common">barcoo grunter</name>
    <dbReference type="NCBI Taxonomy" id="214431"/>
    <lineage>
        <taxon>Eukaryota</taxon>
        <taxon>Metazoa</taxon>
        <taxon>Chordata</taxon>
        <taxon>Craniata</taxon>
        <taxon>Vertebrata</taxon>
        <taxon>Euteleostomi</taxon>
        <taxon>Actinopterygii</taxon>
        <taxon>Neopterygii</taxon>
        <taxon>Teleostei</taxon>
        <taxon>Neoteleostei</taxon>
        <taxon>Acanthomorphata</taxon>
        <taxon>Eupercaria</taxon>
        <taxon>Centrarchiformes</taxon>
        <taxon>Terapontoidei</taxon>
        <taxon>Terapontidae</taxon>
        <taxon>Scortum</taxon>
    </lineage>
</organism>
<proteinExistence type="predicted"/>
<keyword evidence="2" id="KW-1185">Reference proteome</keyword>
<evidence type="ECO:0000313" key="1">
    <source>
        <dbReference type="EMBL" id="KAI3368325.1"/>
    </source>
</evidence>
<evidence type="ECO:0000313" key="2">
    <source>
        <dbReference type="Proteomes" id="UP000831701"/>
    </source>
</evidence>
<protein>
    <submittedName>
        <fullName evidence="1">Uncharacterized protein</fullName>
    </submittedName>
</protein>